<dbReference type="Proteomes" id="UP000677537">
    <property type="component" value="Unassembled WGS sequence"/>
</dbReference>
<sequence length="636" mass="67083">MRSLHPGLALIPLLLVGPALAQSAGGPTEGTSNEAPRPAAAPEPDDSDGPVRSYAVTFTPTGDSALNAAMEGVSVLRRLRESVPTSAEGLVARALQDQGNLRLALRSQGYYGGTAKITLAGEPPDAAGLALRLANRGTEPVPVVVSADAGPQYTISSATLRPDVADTDISGAGQVAGLGPGDPARAEAVNSTQETVLTRLREAGHPFASVPRRQITVDHDSHTMEVVYFVQPGPRARFAQPAVEGSENVDPELLRRASGVLAGEVYDPRELDRVRRDVLALGVFGTVRARTGERLDPDGRLPVTFLVAERPFRAVGVTGAYETRYGPTVRAYWEHRNLFGAAERLRVEAELSRPTQRGVSDWGYRLGANLRQPYFAGLNATAVSDVTILRERLLAYDRDAVTAGFSLERKIDPRLTVSAGIAGEVGRTVETDQTLKYTLISLPLGARFDGTDNVLDPSRGYRANLLISPTLSTGDTHEIFVRVRGSGSAYFDLTGDKGSIIALRAGYGTVAGAEAGTIPPHLRFYAGGGGSVRGYDYQIIGPRRPDRTPRGGLSLLEGSVELRQRITGPYGIAVFADAGSVGQDAVSGFGDLAIGVGAGVRYATAIGPIRADIAMPLTKVPGNSGFGLYVGIGQAF</sequence>
<feature type="chain" id="PRO_5036889034" evidence="5">
    <location>
        <begin position="22"/>
        <end position="636"/>
    </location>
</feature>
<evidence type="ECO:0000259" key="7">
    <source>
        <dbReference type="Pfam" id="PF07244"/>
    </source>
</evidence>
<feature type="domain" description="POTRA" evidence="7">
    <location>
        <begin position="242"/>
        <end position="310"/>
    </location>
</feature>
<accession>A0A940S5H4</accession>
<organism evidence="8 9">
    <name type="scientific">Roseomonas indoligenes</name>
    <dbReference type="NCBI Taxonomy" id="2820811"/>
    <lineage>
        <taxon>Bacteria</taxon>
        <taxon>Pseudomonadati</taxon>
        <taxon>Pseudomonadota</taxon>
        <taxon>Alphaproteobacteria</taxon>
        <taxon>Acetobacterales</taxon>
        <taxon>Roseomonadaceae</taxon>
        <taxon>Roseomonas</taxon>
    </lineage>
</organism>
<dbReference type="Pfam" id="PF01103">
    <property type="entry name" value="Omp85"/>
    <property type="match status" value="1"/>
</dbReference>
<dbReference type="AlphaFoldDB" id="A0A940S5H4"/>
<comment type="subcellular location">
    <subcellularLocation>
        <location evidence="1">Membrane</location>
    </subcellularLocation>
</comment>
<evidence type="ECO:0000313" key="8">
    <source>
        <dbReference type="EMBL" id="MBP0493019.1"/>
    </source>
</evidence>
<evidence type="ECO:0000256" key="4">
    <source>
        <dbReference type="SAM" id="MobiDB-lite"/>
    </source>
</evidence>
<evidence type="ECO:0000256" key="1">
    <source>
        <dbReference type="ARBA" id="ARBA00004370"/>
    </source>
</evidence>
<evidence type="ECO:0000256" key="3">
    <source>
        <dbReference type="ARBA" id="ARBA00023136"/>
    </source>
</evidence>
<feature type="region of interest" description="Disordered" evidence="4">
    <location>
        <begin position="22"/>
        <end position="53"/>
    </location>
</feature>
<dbReference type="InterPro" id="IPR010827">
    <property type="entry name" value="BamA/TamA_POTRA"/>
</dbReference>
<dbReference type="InterPro" id="IPR000184">
    <property type="entry name" value="Bac_surfAg_D15"/>
</dbReference>
<proteinExistence type="predicted"/>
<keyword evidence="3" id="KW-0472">Membrane</keyword>
<evidence type="ECO:0000256" key="2">
    <source>
        <dbReference type="ARBA" id="ARBA00022452"/>
    </source>
</evidence>
<feature type="domain" description="Bacterial surface antigen (D15)" evidence="6">
    <location>
        <begin position="337"/>
        <end position="636"/>
    </location>
</feature>
<keyword evidence="9" id="KW-1185">Reference proteome</keyword>
<dbReference type="PANTHER" id="PTHR12815:SF42">
    <property type="entry name" value="BACTERIAL SURFACE ANTIGEN (D15) DOMAIN-CONTAINING PROTEIN"/>
    <property type="match status" value="1"/>
</dbReference>
<dbReference type="Gene3D" id="3.10.20.310">
    <property type="entry name" value="membrane protein fhac"/>
    <property type="match status" value="1"/>
</dbReference>
<name>A0A940S5H4_9PROT</name>
<dbReference type="Pfam" id="PF07244">
    <property type="entry name" value="POTRA"/>
    <property type="match status" value="1"/>
</dbReference>
<evidence type="ECO:0000313" key="9">
    <source>
        <dbReference type="Proteomes" id="UP000677537"/>
    </source>
</evidence>
<protein>
    <submittedName>
        <fullName evidence="8">Outer membrane protein assembly factor</fullName>
    </submittedName>
</protein>
<dbReference type="InterPro" id="IPR039910">
    <property type="entry name" value="D15-like"/>
</dbReference>
<keyword evidence="5" id="KW-0732">Signal</keyword>
<gene>
    <name evidence="8" type="ORF">J5Y10_09535</name>
</gene>
<dbReference type="EMBL" id="JAGIZA010000004">
    <property type="protein sequence ID" value="MBP0493019.1"/>
    <property type="molecule type" value="Genomic_DNA"/>
</dbReference>
<reference evidence="8" key="1">
    <citation type="submission" date="2021-03" db="EMBL/GenBank/DDBJ databases">
        <authorList>
            <person name="So Y."/>
        </authorList>
    </citation>
    <scope>NUCLEOTIDE SEQUENCE</scope>
    <source>
        <strain evidence="8">SG15</strain>
    </source>
</reference>
<comment type="caution">
    <text evidence="8">The sequence shown here is derived from an EMBL/GenBank/DDBJ whole genome shotgun (WGS) entry which is preliminary data.</text>
</comment>
<keyword evidence="2" id="KW-1134">Transmembrane beta strand</keyword>
<dbReference type="GO" id="GO:0019867">
    <property type="term" value="C:outer membrane"/>
    <property type="evidence" value="ECO:0007669"/>
    <property type="project" value="InterPro"/>
</dbReference>
<dbReference type="RefSeq" id="WP_209372953.1">
    <property type="nucleotide sequence ID" value="NZ_JAGIZA010000004.1"/>
</dbReference>
<evidence type="ECO:0000256" key="5">
    <source>
        <dbReference type="SAM" id="SignalP"/>
    </source>
</evidence>
<keyword evidence="2" id="KW-0812">Transmembrane</keyword>
<dbReference type="PANTHER" id="PTHR12815">
    <property type="entry name" value="SORTING AND ASSEMBLY MACHINERY SAMM50 PROTEIN FAMILY MEMBER"/>
    <property type="match status" value="1"/>
</dbReference>
<dbReference type="Gene3D" id="2.40.160.50">
    <property type="entry name" value="membrane protein fhac: a member of the omp85/tpsb transporter family"/>
    <property type="match status" value="1"/>
</dbReference>
<evidence type="ECO:0000259" key="6">
    <source>
        <dbReference type="Pfam" id="PF01103"/>
    </source>
</evidence>
<feature type="signal peptide" evidence="5">
    <location>
        <begin position="1"/>
        <end position="21"/>
    </location>
</feature>